<reference evidence="5" key="1">
    <citation type="submission" date="2025-08" db="UniProtKB">
        <authorList>
            <consortium name="RefSeq"/>
        </authorList>
    </citation>
    <scope>IDENTIFICATION</scope>
    <source>
        <tissue evidence="5">Gonads</tissue>
    </source>
</reference>
<feature type="region of interest" description="Disordered" evidence="2">
    <location>
        <begin position="1"/>
        <end position="35"/>
    </location>
</feature>
<dbReference type="CDD" id="cd02883">
    <property type="entry name" value="NUDIX_Hydrolase"/>
    <property type="match status" value="1"/>
</dbReference>
<gene>
    <name evidence="5" type="primary">LOC106153504</name>
</gene>
<evidence type="ECO:0000256" key="1">
    <source>
        <dbReference type="SAM" id="Coils"/>
    </source>
</evidence>
<feature type="compositionally biased region" description="Low complexity" evidence="2">
    <location>
        <begin position="1"/>
        <end position="12"/>
    </location>
</feature>
<accession>A0A2R2MQM8</accession>
<proteinExistence type="predicted"/>
<evidence type="ECO:0000259" key="3">
    <source>
        <dbReference type="PROSITE" id="PS51462"/>
    </source>
</evidence>
<dbReference type="PROSITE" id="PS51462">
    <property type="entry name" value="NUDIX"/>
    <property type="match status" value="1"/>
</dbReference>
<dbReference type="AlphaFoldDB" id="A0A2R2MQM8"/>
<dbReference type="PANTHER" id="PTHR13030">
    <property type="entry name" value="NUDIX HYDROLASE"/>
    <property type="match status" value="1"/>
</dbReference>
<name>A0A2R2MQM8_LINAN</name>
<dbReference type="FunFam" id="3.90.79.10:FF:000021">
    <property type="entry name" value="ADP-ribose pyrophosphatase, mitochondrial isoform X1"/>
    <property type="match status" value="1"/>
</dbReference>
<evidence type="ECO:0000313" key="4">
    <source>
        <dbReference type="Proteomes" id="UP000085678"/>
    </source>
</evidence>
<sequence>MGNSNSTTTMTSVPKPNSHYKCRNCQYPRGGPQRYAVPDDKVSWKTNYPEYAPPEFTSESVSSGPVWADPGVTEKGPPPLKWNTVHGKVNRVSHMGQYEVVNGLPQNPVGRTGIRSRGHLGRWGPNHAADPIVTRWKRDKNGSKVIHPTTKKPILQFVAIQRKDSGEWAIPGGMVDAGERVSVTLKREFAEEAMNSLEANSEEKEKIKKSLETLFSKGVEVIKGPVWKRDKNGSKVIHPTTKKPILQFVAIQRKDSGEWAIPGGMVDAGERVSVTLKREFAEEAMNSLEANSEEKEKIKKSLETLFSKGVEVYRGYVDDPRNTDNVWMETVAYNFHDDTGDSVGKFNLNAGDDAGNVKWTDISSSLQLFASHVDFIEKVAKKNNAHW</sequence>
<dbReference type="InterPro" id="IPR000086">
    <property type="entry name" value="NUDIX_hydrolase_dom"/>
</dbReference>
<keyword evidence="1" id="KW-0175">Coiled coil</keyword>
<dbReference type="GeneID" id="106153504"/>
<keyword evidence="4" id="KW-1185">Reference proteome</keyword>
<organism evidence="4 5">
    <name type="scientific">Lingula anatina</name>
    <name type="common">Brachiopod</name>
    <name type="synonym">Lingula unguis</name>
    <dbReference type="NCBI Taxonomy" id="7574"/>
    <lineage>
        <taxon>Eukaryota</taxon>
        <taxon>Metazoa</taxon>
        <taxon>Spiralia</taxon>
        <taxon>Lophotrochozoa</taxon>
        <taxon>Brachiopoda</taxon>
        <taxon>Linguliformea</taxon>
        <taxon>Lingulata</taxon>
        <taxon>Lingulida</taxon>
        <taxon>Linguloidea</taxon>
        <taxon>Lingulidae</taxon>
        <taxon>Lingula</taxon>
    </lineage>
</organism>
<feature type="coiled-coil region" evidence="1">
    <location>
        <begin position="187"/>
        <end position="214"/>
    </location>
</feature>
<dbReference type="Proteomes" id="UP000085678">
    <property type="component" value="Unplaced"/>
</dbReference>
<feature type="coiled-coil region" evidence="1">
    <location>
        <begin position="278"/>
        <end position="305"/>
    </location>
</feature>
<protein>
    <submittedName>
        <fullName evidence="5">ADP-ribose pyrophosphatase, mitochondrial-like</fullName>
    </submittedName>
</protein>
<dbReference type="InterPro" id="IPR039989">
    <property type="entry name" value="NUDT9"/>
</dbReference>
<dbReference type="Pfam" id="PF25969">
    <property type="entry name" value="NUDT9_N"/>
    <property type="match status" value="1"/>
</dbReference>
<dbReference type="RefSeq" id="XP_023932559.1">
    <property type="nucleotide sequence ID" value="XM_024076791.1"/>
</dbReference>
<dbReference type="GO" id="GO:0047631">
    <property type="term" value="F:ADP-ribose diphosphatase activity"/>
    <property type="evidence" value="ECO:0007669"/>
    <property type="project" value="InterPro"/>
</dbReference>
<dbReference type="KEGG" id="lak:106153504"/>
<feature type="domain" description="Nudix hydrolase" evidence="3">
    <location>
        <begin position="227"/>
        <end position="382"/>
    </location>
</feature>
<dbReference type="STRING" id="7574.A0A2R2MQM8"/>
<dbReference type="PANTHER" id="PTHR13030:SF8">
    <property type="entry name" value="ADP-RIBOSE PYROPHOSPHATASE, MITOCHONDRIAL"/>
    <property type="match status" value="1"/>
</dbReference>
<dbReference type="Gene3D" id="3.90.79.10">
    <property type="entry name" value="Nucleoside Triphosphate Pyrophosphohydrolase"/>
    <property type="match status" value="2"/>
</dbReference>
<dbReference type="InParanoid" id="A0A2R2MQM8"/>
<evidence type="ECO:0000256" key="2">
    <source>
        <dbReference type="SAM" id="MobiDB-lite"/>
    </source>
</evidence>
<dbReference type="SUPFAM" id="SSF55811">
    <property type="entry name" value="Nudix"/>
    <property type="match status" value="2"/>
</dbReference>
<dbReference type="InterPro" id="IPR015797">
    <property type="entry name" value="NUDIX_hydrolase-like_dom_sf"/>
</dbReference>
<dbReference type="FunCoup" id="A0A2R2MQM8">
    <property type="interactions" value="1602"/>
</dbReference>
<dbReference type="CDD" id="cd03670">
    <property type="entry name" value="NUDIX_ADPRase_Nudt9"/>
    <property type="match status" value="1"/>
</dbReference>
<dbReference type="Pfam" id="PF00293">
    <property type="entry name" value="NUDIX"/>
    <property type="match status" value="2"/>
</dbReference>
<dbReference type="OrthoDB" id="9972248at2759"/>
<evidence type="ECO:0000313" key="5">
    <source>
        <dbReference type="RefSeq" id="XP_023932559.1"/>
    </source>
</evidence>